<proteinExistence type="predicted"/>
<dbReference type="PANTHER" id="PTHR39953:SF1">
    <property type="entry name" value="RE54151P"/>
    <property type="match status" value="1"/>
</dbReference>
<dbReference type="SUPFAM" id="SSF52980">
    <property type="entry name" value="Restriction endonuclease-like"/>
    <property type="match status" value="1"/>
</dbReference>
<dbReference type="Pfam" id="PF01771">
    <property type="entry name" value="Viral_alk_exo"/>
    <property type="match status" value="1"/>
</dbReference>
<name>A0A835KX05_SPOEX</name>
<sequence>FIKGDSANLPKVDSLTVANFIAKNKDFCEAEYRNVKTSLSSRESYGDDAVGYVQLQRDSKLCTVNVTVIVEEKNGVIVSARCQDCPASEGGCKHAVAFLMWLHRRSEEPSCTQIECYWKKSQLSKVGTSLKFITSKEIAKSNIPTSSDNAVLNKFIELAAAKEIKNCELIRYMKNSMEDLLWTSMYQFEEFVNKILPLFTPNVLKDVEEKTRNQSENNLWHELRFGRVTASKAYDISRCKTSDGSLDLGRQRPSTQAMKRGRLLEQKVFEVVKKILGKDIKKCGLFISKLNSMIAVSPDGISEQFLVEIKCPFTEETIKNYLQDEETIKKMLCPNAAPNVCLWYKKSNYCIADNKFESNKKVNIIDVDFNEEYINTLLNQLLLFWKTNIYPLLFKMSKV</sequence>
<keyword evidence="3" id="KW-0378">Hydrolase</keyword>
<dbReference type="Gene3D" id="3.90.320.10">
    <property type="match status" value="1"/>
</dbReference>
<evidence type="ECO:0000256" key="2">
    <source>
        <dbReference type="ARBA" id="ARBA00022759"/>
    </source>
</evidence>
<keyword evidence="4" id="KW-0269">Exonuclease</keyword>
<dbReference type="GO" id="GO:0004519">
    <property type="term" value="F:endonuclease activity"/>
    <property type="evidence" value="ECO:0007669"/>
    <property type="project" value="UniProtKB-KW"/>
</dbReference>
<evidence type="ECO:0008006" key="7">
    <source>
        <dbReference type="Google" id="ProtNLM"/>
    </source>
</evidence>
<organism evidence="5 6">
    <name type="scientific">Spodoptera exigua</name>
    <name type="common">Beet armyworm</name>
    <name type="synonym">Noctua fulgens</name>
    <dbReference type="NCBI Taxonomy" id="7107"/>
    <lineage>
        <taxon>Eukaryota</taxon>
        <taxon>Metazoa</taxon>
        <taxon>Ecdysozoa</taxon>
        <taxon>Arthropoda</taxon>
        <taxon>Hexapoda</taxon>
        <taxon>Insecta</taxon>
        <taxon>Pterygota</taxon>
        <taxon>Neoptera</taxon>
        <taxon>Endopterygota</taxon>
        <taxon>Lepidoptera</taxon>
        <taxon>Glossata</taxon>
        <taxon>Ditrysia</taxon>
        <taxon>Noctuoidea</taxon>
        <taxon>Noctuidae</taxon>
        <taxon>Amphipyrinae</taxon>
        <taxon>Spodoptera</taxon>
    </lineage>
</organism>
<dbReference type="GO" id="GO:0004527">
    <property type="term" value="F:exonuclease activity"/>
    <property type="evidence" value="ECO:0007669"/>
    <property type="project" value="UniProtKB-KW"/>
</dbReference>
<keyword evidence="2" id="KW-0255">Endonuclease</keyword>
<dbReference type="InterPro" id="IPR011335">
    <property type="entry name" value="Restrct_endonuc-II-like"/>
</dbReference>
<evidence type="ECO:0000256" key="3">
    <source>
        <dbReference type="ARBA" id="ARBA00022801"/>
    </source>
</evidence>
<feature type="non-terminal residue" evidence="5">
    <location>
        <position position="1"/>
    </location>
</feature>
<reference evidence="5" key="1">
    <citation type="submission" date="2020-08" db="EMBL/GenBank/DDBJ databases">
        <title>Spodoptera exigua strain:BAW_Kor-Di-RS1 Genome sequencing and assembly.</title>
        <authorList>
            <person name="Kim J."/>
            <person name="Nam H.Y."/>
            <person name="Kwon M."/>
            <person name="Choi J.H."/>
            <person name="Cho S.R."/>
            <person name="Kim G.-H."/>
        </authorList>
    </citation>
    <scope>NUCLEOTIDE SEQUENCE</scope>
    <source>
        <strain evidence="5">BAW_Kor-Di-RS1</strain>
        <tissue evidence="5">Whole-body</tissue>
    </source>
</reference>
<gene>
    <name evidence="5" type="ORF">HW555_013452</name>
</gene>
<dbReference type="InterPro" id="IPR011604">
    <property type="entry name" value="PDDEXK-like_dom_sf"/>
</dbReference>
<evidence type="ECO:0000313" key="5">
    <source>
        <dbReference type="EMBL" id="KAF9406034.1"/>
    </source>
</evidence>
<dbReference type="CDD" id="cd22343">
    <property type="entry name" value="PDDEXK_lambda_exonuclease-like"/>
    <property type="match status" value="1"/>
</dbReference>
<keyword evidence="6" id="KW-1185">Reference proteome</keyword>
<keyword evidence="1" id="KW-0540">Nuclease</keyword>
<evidence type="ECO:0000256" key="1">
    <source>
        <dbReference type="ARBA" id="ARBA00022722"/>
    </source>
</evidence>
<accession>A0A835KX05</accession>
<evidence type="ECO:0000256" key="4">
    <source>
        <dbReference type="ARBA" id="ARBA00022839"/>
    </source>
</evidence>
<dbReference type="PANTHER" id="PTHR39953">
    <property type="entry name" value="RE54151P"/>
    <property type="match status" value="1"/>
</dbReference>
<dbReference type="EMBL" id="JACKWZ010000650">
    <property type="protein sequence ID" value="KAF9406034.1"/>
    <property type="molecule type" value="Genomic_DNA"/>
</dbReference>
<dbReference type="AlphaFoldDB" id="A0A835KX05"/>
<evidence type="ECO:0000313" key="6">
    <source>
        <dbReference type="Proteomes" id="UP000648187"/>
    </source>
</evidence>
<protein>
    <recommendedName>
        <fullName evidence="7">YqaJ viral recombinase domain-containing protein</fullName>
    </recommendedName>
</protein>
<dbReference type="Proteomes" id="UP000648187">
    <property type="component" value="Unassembled WGS sequence"/>
</dbReference>
<dbReference type="GO" id="GO:0006281">
    <property type="term" value="P:DNA repair"/>
    <property type="evidence" value="ECO:0007669"/>
    <property type="project" value="UniProtKB-ARBA"/>
</dbReference>
<dbReference type="InterPro" id="IPR034720">
    <property type="entry name" value="Viral_alk_exo"/>
</dbReference>
<comment type="caution">
    <text evidence="5">The sequence shown here is derived from an EMBL/GenBank/DDBJ whole genome shotgun (WGS) entry which is preliminary data.</text>
</comment>